<dbReference type="OMA" id="YNEDWMR"/>
<dbReference type="EC" id="1.1.99.39" evidence="6"/>
<feature type="domain" description="FAD-binding PCMH-type" evidence="10">
    <location>
        <begin position="58"/>
        <end position="259"/>
    </location>
</feature>
<dbReference type="InterPro" id="IPR051264">
    <property type="entry name" value="FAD-oxidored/transferase_4"/>
</dbReference>
<evidence type="ECO:0000256" key="3">
    <source>
        <dbReference type="ARBA" id="ARBA00022630"/>
    </source>
</evidence>
<dbReference type="Gene3D" id="3.30.70.2190">
    <property type="match status" value="1"/>
</dbReference>
<dbReference type="FunFam" id="3.30.70.2190:FF:000001">
    <property type="entry name" value="D-2-hydroxyglutarate dehydrogenase mitochondrial"/>
    <property type="match status" value="1"/>
</dbReference>
<evidence type="ECO:0000256" key="4">
    <source>
        <dbReference type="ARBA" id="ARBA00022827"/>
    </source>
</evidence>
<evidence type="ECO:0000256" key="6">
    <source>
        <dbReference type="ARBA" id="ARBA00039003"/>
    </source>
</evidence>
<dbReference type="FunFam" id="3.30.43.10:FF:000011">
    <property type="entry name" value="D-lactate dehydrogenase (Cytochrome)"/>
    <property type="match status" value="1"/>
</dbReference>
<dbReference type="SUPFAM" id="SSF56176">
    <property type="entry name" value="FAD-binding/transporter-associated domain-like"/>
    <property type="match status" value="1"/>
</dbReference>
<accession>W2T5A4</accession>
<name>W2T5A4_NECAM</name>
<dbReference type="SUPFAM" id="SSF55103">
    <property type="entry name" value="FAD-linked oxidases, C-terminal domain"/>
    <property type="match status" value="1"/>
</dbReference>
<evidence type="ECO:0000313" key="12">
    <source>
        <dbReference type="Proteomes" id="UP000053676"/>
    </source>
</evidence>
<dbReference type="Gene3D" id="3.30.43.10">
    <property type="entry name" value="Uridine Diphospho-n-acetylenolpyruvylglucosamine Reductase, domain 2"/>
    <property type="match status" value="1"/>
</dbReference>
<keyword evidence="4" id="KW-0274">FAD</keyword>
<evidence type="ECO:0000313" key="11">
    <source>
        <dbReference type="EMBL" id="ETN76356.1"/>
    </source>
</evidence>
<comment type="cofactor">
    <cofactor evidence="1">
        <name>FAD</name>
        <dbReference type="ChEBI" id="CHEBI:57692"/>
    </cofactor>
</comment>
<dbReference type="InterPro" id="IPR016166">
    <property type="entry name" value="FAD-bd_PCMH"/>
</dbReference>
<evidence type="ECO:0000259" key="10">
    <source>
        <dbReference type="PROSITE" id="PS51387"/>
    </source>
</evidence>
<comment type="catalytic activity">
    <reaction evidence="9">
        <text>(R)-malate + A = oxaloacetate + AH2</text>
        <dbReference type="Rhea" id="RHEA:67460"/>
        <dbReference type="ChEBI" id="CHEBI:13193"/>
        <dbReference type="ChEBI" id="CHEBI:15588"/>
        <dbReference type="ChEBI" id="CHEBI:16452"/>
        <dbReference type="ChEBI" id="CHEBI:17499"/>
    </reaction>
    <physiologicalReaction direction="left-to-right" evidence="9">
        <dbReference type="Rhea" id="RHEA:67461"/>
    </physiologicalReaction>
</comment>
<evidence type="ECO:0000256" key="9">
    <source>
        <dbReference type="ARBA" id="ARBA00049267"/>
    </source>
</evidence>
<evidence type="ECO:0000256" key="5">
    <source>
        <dbReference type="ARBA" id="ARBA00023002"/>
    </source>
</evidence>
<dbReference type="Gene3D" id="3.30.70.2740">
    <property type="match status" value="1"/>
</dbReference>
<evidence type="ECO:0000256" key="8">
    <source>
        <dbReference type="ARBA" id="ARBA00045410"/>
    </source>
</evidence>
<keyword evidence="5" id="KW-0560">Oxidoreductase</keyword>
<keyword evidence="3" id="KW-0285">Flavoprotein</keyword>
<dbReference type="InterPro" id="IPR016171">
    <property type="entry name" value="Vanillyl_alc_oxidase_C-sub2"/>
</dbReference>
<dbReference type="GO" id="GO:0051990">
    <property type="term" value="F:(R)-2-hydroxyglutarate dehydrogenase activity"/>
    <property type="evidence" value="ECO:0007669"/>
    <property type="project" value="UniProtKB-EC"/>
</dbReference>
<evidence type="ECO:0000256" key="7">
    <source>
        <dbReference type="ARBA" id="ARBA00039639"/>
    </source>
</evidence>
<dbReference type="KEGG" id="nai:NECAME_11738"/>
<dbReference type="GO" id="GO:0071949">
    <property type="term" value="F:FAD binding"/>
    <property type="evidence" value="ECO:0007669"/>
    <property type="project" value="InterPro"/>
</dbReference>
<reference evidence="12" key="1">
    <citation type="journal article" date="2014" name="Nat. Genet.">
        <title>Genome of the human hookworm Necator americanus.</title>
        <authorList>
            <person name="Tang Y.T."/>
            <person name="Gao X."/>
            <person name="Rosa B.A."/>
            <person name="Abubucker S."/>
            <person name="Hallsworth-Pepin K."/>
            <person name="Martin J."/>
            <person name="Tyagi R."/>
            <person name="Heizer E."/>
            <person name="Zhang X."/>
            <person name="Bhonagiri-Palsikar V."/>
            <person name="Minx P."/>
            <person name="Warren W.C."/>
            <person name="Wang Q."/>
            <person name="Zhan B."/>
            <person name="Hotez P.J."/>
            <person name="Sternberg P.W."/>
            <person name="Dougall A."/>
            <person name="Gaze S.T."/>
            <person name="Mulvenna J."/>
            <person name="Sotillo J."/>
            <person name="Ranganathan S."/>
            <person name="Rabelo E.M."/>
            <person name="Wilson R.K."/>
            <person name="Felgner P.L."/>
            <person name="Bethony J."/>
            <person name="Hawdon J.M."/>
            <person name="Gasser R.B."/>
            <person name="Loukas A."/>
            <person name="Mitreva M."/>
        </authorList>
    </citation>
    <scope>NUCLEOTIDE SEQUENCE [LARGE SCALE GENOMIC DNA]</scope>
</reference>
<dbReference type="InterPro" id="IPR016169">
    <property type="entry name" value="FAD-bd_PCMH_sub2"/>
</dbReference>
<dbReference type="STRING" id="51031.W2T5A4"/>
<dbReference type="FunFam" id="3.30.70.2740:FF:000002">
    <property type="entry name" value="D-2-hydroxyglutarate dehydrogenase mitochondrial"/>
    <property type="match status" value="1"/>
</dbReference>
<dbReference type="Gene3D" id="3.30.465.10">
    <property type="match status" value="1"/>
</dbReference>
<dbReference type="Pfam" id="PF02913">
    <property type="entry name" value="FAD-oxidase_C"/>
    <property type="match status" value="1"/>
</dbReference>
<keyword evidence="12" id="KW-1185">Reference proteome</keyword>
<dbReference type="Gene3D" id="1.10.45.10">
    <property type="entry name" value="Vanillyl-alcohol Oxidase, Chain A, domain 4"/>
    <property type="match status" value="1"/>
</dbReference>
<dbReference type="InterPro" id="IPR016164">
    <property type="entry name" value="FAD-linked_Oxase-like_C"/>
</dbReference>
<proteinExistence type="inferred from homology"/>
<dbReference type="EMBL" id="KI660233">
    <property type="protein sequence ID" value="ETN76356.1"/>
    <property type="molecule type" value="Genomic_DNA"/>
</dbReference>
<gene>
    <name evidence="11" type="ORF">NECAME_11738</name>
</gene>
<comment type="similarity">
    <text evidence="2">Belongs to the FAD-binding oxidoreductase/transferase type 4 family.</text>
</comment>
<dbReference type="PROSITE" id="PS51387">
    <property type="entry name" value="FAD_PCMH"/>
    <property type="match status" value="1"/>
</dbReference>
<dbReference type="OrthoDB" id="5332616at2759"/>
<dbReference type="FunFam" id="1.10.45.10:FF:000001">
    <property type="entry name" value="D-lactate dehydrogenase mitochondrial"/>
    <property type="match status" value="1"/>
</dbReference>
<dbReference type="AlphaFoldDB" id="W2T5A4"/>
<dbReference type="Proteomes" id="UP000053676">
    <property type="component" value="Unassembled WGS sequence"/>
</dbReference>
<evidence type="ECO:0000256" key="1">
    <source>
        <dbReference type="ARBA" id="ARBA00001974"/>
    </source>
</evidence>
<protein>
    <recommendedName>
        <fullName evidence="7">D-2-hydroxyglutarate dehydrogenase, mitochondrial</fullName>
        <ecNumber evidence="6">1.1.99.39</ecNumber>
    </recommendedName>
</protein>
<dbReference type="InterPro" id="IPR016167">
    <property type="entry name" value="FAD-bd_PCMH_sub1"/>
</dbReference>
<comment type="function">
    <text evidence="8">Catalyzes the oxidation of D-2-hydroxyglutarate (D-2-HG) to alpha-ketoglutarate. Also catalyzes the oxidation of other D-2-hydroxyacids, such as D-malate (D-MAL) and D-lactate (D-LAC). Exhibits high activities towards D-2-HG and D-MAL but a very weak activity towards D-LAC.</text>
</comment>
<dbReference type="GO" id="GO:0005739">
    <property type="term" value="C:mitochondrion"/>
    <property type="evidence" value="ECO:0007669"/>
    <property type="project" value="TreeGrafter"/>
</dbReference>
<sequence>MLLKSLRFGAMGLATMARDTRFATVQDADIRKFESICGRDHVRTTEIDGYKMDWTKAFKGDPACVLLPASSEEVSAILAHCSRRKIAVVPQAGNTGLVGGSVPLYDEIVLSVKRINNHFEFDEKTGVLSCDAGFILEELDNKLASYGFMMPLDLGAKGSCMIGGNVATCAGGIRLLRYGNFHAHLLGLTVVGVETFESCCDVLRMARCHLSEILSSFEFMDREIMTVLDESLGLKPVLKTNPRFTLLVETSGSNEAHDKEKMERFLAHCIDDGLISDGVQALSASESSAMWRLRESAPMAVASDGFVFKNDVSLPLKHFYQLTEQVRLRCSDMTKHIVTYGHMGDGNSHLNITAEEFSKELYDRLYPFIYEWVSVHGGSISAEHGIGQLKLPYSGLGKSLAEREIVRRIKSLFDPNGILNPYKSF</sequence>
<dbReference type="InterPro" id="IPR036318">
    <property type="entry name" value="FAD-bd_PCMH-like_sf"/>
</dbReference>
<evidence type="ECO:0000256" key="2">
    <source>
        <dbReference type="ARBA" id="ARBA00008000"/>
    </source>
</evidence>
<dbReference type="PANTHER" id="PTHR43716">
    <property type="entry name" value="D-2-HYDROXYGLUTARATE DEHYDROGENASE, MITOCHONDRIAL"/>
    <property type="match status" value="1"/>
</dbReference>
<dbReference type="InterPro" id="IPR004113">
    <property type="entry name" value="FAD-bd_oxidored_4_C"/>
</dbReference>
<dbReference type="PANTHER" id="PTHR43716:SF1">
    <property type="entry name" value="D-2-HYDROXYGLUTARATE DEHYDROGENASE, MITOCHONDRIAL"/>
    <property type="match status" value="1"/>
</dbReference>
<organism evidence="11 12">
    <name type="scientific">Necator americanus</name>
    <name type="common">Human hookworm</name>
    <dbReference type="NCBI Taxonomy" id="51031"/>
    <lineage>
        <taxon>Eukaryota</taxon>
        <taxon>Metazoa</taxon>
        <taxon>Ecdysozoa</taxon>
        <taxon>Nematoda</taxon>
        <taxon>Chromadorea</taxon>
        <taxon>Rhabditida</taxon>
        <taxon>Rhabditina</taxon>
        <taxon>Rhabditomorpha</taxon>
        <taxon>Strongyloidea</taxon>
        <taxon>Ancylostomatidae</taxon>
        <taxon>Bunostominae</taxon>
        <taxon>Necator</taxon>
    </lineage>
</organism>